<evidence type="ECO:0000313" key="2">
    <source>
        <dbReference type="EMBL" id="KIK51818.1"/>
    </source>
</evidence>
<name>A0A0D0CAE0_9AGAR</name>
<keyword evidence="3" id="KW-1185">Reference proteome</keyword>
<proteinExistence type="predicted"/>
<organism evidence="2 3">
    <name type="scientific">Collybiopsis luxurians FD-317 M1</name>
    <dbReference type="NCBI Taxonomy" id="944289"/>
    <lineage>
        <taxon>Eukaryota</taxon>
        <taxon>Fungi</taxon>
        <taxon>Dikarya</taxon>
        <taxon>Basidiomycota</taxon>
        <taxon>Agaricomycotina</taxon>
        <taxon>Agaricomycetes</taxon>
        <taxon>Agaricomycetidae</taxon>
        <taxon>Agaricales</taxon>
        <taxon>Marasmiineae</taxon>
        <taxon>Omphalotaceae</taxon>
        <taxon>Collybiopsis</taxon>
        <taxon>Collybiopsis luxurians</taxon>
    </lineage>
</organism>
<dbReference type="HOGENOM" id="CLU_061603_0_0_1"/>
<reference evidence="2 3" key="1">
    <citation type="submission" date="2014-04" db="EMBL/GenBank/DDBJ databases">
        <title>Evolutionary Origins and Diversification of the Mycorrhizal Mutualists.</title>
        <authorList>
            <consortium name="DOE Joint Genome Institute"/>
            <consortium name="Mycorrhizal Genomics Consortium"/>
            <person name="Kohler A."/>
            <person name="Kuo A."/>
            <person name="Nagy L.G."/>
            <person name="Floudas D."/>
            <person name="Copeland A."/>
            <person name="Barry K.W."/>
            <person name="Cichocki N."/>
            <person name="Veneault-Fourrey C."/>
            <person name="LaButti K."/>
            <person name="Lindquist E.A."/>
            <person name="Lipzen A."/>
            <person name="Lundell T."/>
            <person name="Morin E."/>
            <person name="Murat C."/>
            <person name="Riley R."/>
            <person name="Ohm R."/>
            <person name="Sun H."/>
            <person name="Tunlid A."/>
            <person name="Henrissat B."/>
            <person name="Grigoriev I.V."/>
            <person name="Hibbett D.S."/>
            <person name="Martin F."/>
        </authorList>
    </citation>
    <scope>NUCLEOTIDE SEQUENCE [LARGE SCALE GENOMIC DNA]</scope>
    <source>
        <strain evidence="2 3">FD-317 M1</strain>
    </source>
</reference>
<evidence type="ECO:0000313" key="3">
    <source>
        <dbReference type="Proteomes" id="UP000053593"/>
    </source>
</evidence>
<feature type="compositionally biased region" description="Basic and acidic residues" evidence="1">
    <location>
        <begin position="303"/>
        <end position="312"/>
    </location>
</feature>
<dbReference type="Proteomes" id="UP000053593">
    <property type="component" value="Unassembled WGS sequence"/>
</dbReference>
<dbReference type="AlphaFoldDB" id="A0A0D0CAE0"/>
<feature type="compositionally biased region" description="Polar residues" evidence="1">
    <location>
        <begin position="1"/>
        <end position="23"/>
    </location>
</feature>
<feature type="region of interest" description="Disordered" evidence="1">
    <location>
        <begin position="1"/>
        <end position="43"/>
    </location>
</feature>
<accession>A0A0D0CAE0</accession>
<gene>
    <name evidence="2" type="ORF">GYMLUDRAFT_265673</name>
</gene>
<protein>
    <submittedName>
        <fullName evidence="2">Uncharacterized protein</fullName>
    </submittedName>
</protein>
<sequence length="352" mass="39260">MSEQNINMDSSLMESDQHTNSQRIPMPGYHSLPIPGSGHSMYPPPGLSHLPPHCPRLPQYIPSCPSGLPHLPSLPPVPGLSHALGLPYAPGLAHSPDLPLPPMTHTHGREKDPAALQENLAVPISNTFRCIRQKHHHQGPMPLDDFGAPFPQETTAIPYQPPPSPHTIMPDPQFPMLKQITAAARSKPKEGGIDLVLKIISISMNRWKQVTDKYNKWANAREHLERERWPLSIKFNQLVEMAKTKPTGSAEQVEGLAVTLEEEDAINERSALEEVQNEPEFQSEDEDEDVEIVEVSDRKMGKVKEKDKEKQETVLTKAFKTEAPLHPKPQRNQATDVLNQISAQLDPAVQQQ</sequence>
<dbReference type="EMBL" id="KN834854">
    <property type="protein sequence ID" value="KIK51818.1"/>
    <property type="molecule type" value="Genomic_DNA"/>
</dbReference>
<feature type="compositionally biased region" description="Polar residues" evidence="1">
    <location>
        <begin position="330"/>
        <end position="352"/>
    </location>
</feature>
<feature type="region of interest" description="Disordered" evidence="1">
    <location>
        <begin position="303"/>
        <end position="352"/>
    </location>
</feature>
<dbReference type="OrthoDB" id="99432at2759"/>
<evidence type="ECO:0000256" key="1">
    <source>
        <dbReference type="SAM" id="MobiDB-lite"/>
    </source>
</evidence>